<accession>W6PYB6</accession>
<dbReference type="AlphaFoldDB" id="W6PYB6"/>
<sequence length="109" mass="12378">MRSMHNINGRHASRMWKPPRAPTSDLDMIHTHPFIVVRLGSINYVHHFMHSNPVRGWLTLALAFSRLRWHLAASLSLWLCFIVHDTSSLGCTLHGICILRSTSDASPGR</sequence>
<dbReference type="Proteomes" id="UP000030686">
    <property type="component" value="Unassembled WGS sequence"/>
</dbReference>
<gene>
    <name evidence="1" type="ORF">PROQFM164_S01g000773</name>
</gene>
<keyword evidence="2" id="KW-1185">Reference proteome</keyword>
<evidence type="ECO:0000313" key="2">
    <source>
        <dbReference type="Proteomes" id="UP000030686"/>
    </source>
</evidence>
<proteinExistence type="predicted"/>
<reference evidence="1" key="1">
    <citation type="journal article" date="2014" name="Nat. Commun.">
        <title>Multiple recent horizontal transfers of a large genomic region in cheese making fungi.</title>
        <authorList>
            <person name="Cheeseman K."/>
            <person name="Ropars J."/>
            <person name="Renault P."/>
            <person name="Dupont J."/>
            <person name="Gouzy J."/>
            <person name="Branca A."/>
            <person name="Abraham A.L."/>
            <person name="Ceppi M."/>
            <person name="Conseiller E."/>
            <person name="Debuchy R."/>
            <person name="Malagnac F."/>
            <person name="Goarin A."/>
            <person name="Silar P."/>
            <person name="Lacoste S."/>
            <person name="Sallet E."/>
            <person name="Bensimon A."/>
            <person name="Giraud T."/>
            <person name="Brygoo Y."/>
        </authorList>
    </citation>
    <scope>NUCLEOTIDE SEQUENCE [LARGE SCALE GENOMIC DNA]</scope>
    <source>
        <strain evidence="1">FM164</strain>
    </source>
</reference>
<dbReference type="EMBL" id="HG792015">
    <property type="protein sequence ID" value="CDM26964.1"/>
    <property type="molecule type" value="Genomic_DNA"/>
</dbReference>
<name>W6PYB6_PENRF</name>
<organism evidence="1 2">
    <name type="scientific">Penicillium roqueforti (strain FM164)</name>
    <dbReference type="NCBI Taxonomy" id="1365484"/>
    <lineage>
        <taxon>Eukaryota</taxon>
        <taxon>Fungi</taxon>
        <taxon>Dikarya</taxon>
        <taxon>Ascomycota</taxon>
        <taxon>Pezizomycotina</taxon>
        <taxon>Eurotiomycetes</taxon>
        <taxon>Eurotiomycetidae</taxon>
        <taxon>Eurotiales</taxon>
        <taxon>Aspergillaceae</taxon>
        <taxon>Penicillium</taxon>
    </lineage>
</organism>
<protein>
    <submittedName>
        <fullName evidence="1">Genomic scaffold, ProqFM164S01</fullName>
    </submittedName>
</protein>
<evidence type="ECO:0000313" key="1">
    <source>
        <dbReference type="EMBL" id="CDM26964.1"/>
    </source>
</evidence>